<evidence type="ECO:0000313" key="3">
    <source>
        <dbReference type="EMBL" id="CAE7015815.1"/>
    </source>
</evidence>
<feature type="region of interest" description="Disordered" evidence="1">
    <location>
        <begin position="329"/>
        <end position="349"/>
    </location>
</feature>
<feature type="region of interest" description="Disordered" evidence="1">
    <location>
        <begin position="141"/>
        <end position="165"/>
    </location>
</feature>
<feature type="compositionally biased region" description="Pro residues" evidence="1">
    <location>
        <begin position="268"/>
        <end position="277"/>
    </location>
</feature>
<feature type="region of interest" description="Disordered" evidence="1">
    <location>
        <begin position="248"/>
        <end position="313"/>
    </location>
</feature>
<sequence length="547" mass="57444">MAFLFFGAVFVLLGWLVCEYDIFATVPAAGPHTTITTASSSPPAPAGPVAQLPRRERRAHARAQSRSRSPPPVPEWARPGSLLSPPREPFRHVPAERHDTFLNVEQTEAFGQMKRVLDPVLGWKWVAVRGAELVSVPSLAAPASAPATPPKPVVSSPPLVPSPPPPVPAPLPAPAPPAPVAVSPPRPSVAALLAGIPSLPQGLTRIFPVEAPAPLPQLSFGMPLTAPISVPSSLAMVLPSFSPSVPVPPAAEAAGQPQSDTISGFAAPPLPPPPPPSTTFSLGDGSGPGAGAGSGPAPSDFGGGFAAPAPPPSSGGFGGFEAINFSFPSSSSSAPASRRTKSGKQGLKPRVIQDTKVDSFSGPVIPLSEEATFKRTLKLHPINTAGLVNNAHIMSARYQDICMDGLADINGYLPGSTLAAFEHNLRQKENGLRLFALLIRWQVDTGLPQPAGGSTALNQLIAVLARLDELVAGYIADNGQSEFESGSFPEWARSWRFLVKHLCEERGDELRRQLDPAVFGQLEDLVGRNQAHWARFRPSTAGRDLLR</sequence>
<feature type="signal peptide" evidence="2">
    <location>
        <begin position="1"/>
        <end position="19"/>
    </location>
</feature>
<reference evidence="3" key="1">
    <citation type="submission" date="2021-02" db="EMBL/GenBank/DDBJ databases">
        <authorList>
            <person name="Syme A R."/>
            <person name="Syme A R."/>
            <person name="Moolhuijzen P."/>
        </authorList>
    </citation>
    <scope>NUCLEOTIDE SEQUENCE</scope>
    <source>
        <strain evidence="3">W1-1</strain>
    </source>
</reference>
<gene>
    <name evidence="3" type="ORF">PTTW11_02861</name>
</gene>
<accession>A0A6S6VKW4</accession>
<name>A0A6S6VKW4_9PLEO</name>
<organism evidence="3 4">
    <name type="scientific">Pyrenophora teres f. teres</name>
    <dbReference type="NCBI Taxonomy" id="97479"/>
    <lineage>
        <taxon>Eukaryota</taxon>
        <taxon>Fungi</taxon>
        <taxon>Dikarya</taxon>
        <taxon>Ascomycota</taxon>
        <taxon>Pezizomycotina</taxon>
        <taxon>Dothideomycetes</taxon>
        <taxon>Pleosporomycetidae</taxon>
        <taxon>Pleosporales</taxon>
        <taxon>Pleosporineae</taxon>
        <taxon>Pleosporaceae</taxon>
        <taxon>Pyrenophora</taxon>
    </lineage>
</organism>
<feature type="compositionally biased region" description="Low complexity" evidence="1">
    <location>
        <begin position="248"/>
        <end position="259"/>
    </location>
</feature>
<feature type="region of interest" description="Disordered" evidence="1">
    <location>
        <begin position="34"/>
        <end position="90"/>
    </location>
</feature>
<evidence type="ECO:0000256" key="1">
    <source>
        <dbReference type="SAM" id="MobiDB-lite"/>
    </source>
</evidence>
<keyword evidence="2" id="KW-0732">Signal</keyword>
<dbReference type="Proteomes" id="UP000472372">
    <property type="component" value="Chromosome 2"/>
</dbReference>
<feature type="compositionally biased region" description="Basic residues" evidence="1">
    <location>
        <begin position="55"/>
        <end position="65"/>
    </location>
</feature>
<feature type="chain" id="PRO_5043826079" evidence="2">
    <location>
        <begin position="20"/>
        <end position="547"/>
    </location>
</feature>
<feature type="compositionally biased region" description="Gly residues" evidence="1">
    <location>
        <begin position="284"/>
        <end position="294"/>
    </location>
</feature>
<dbReference type="AlphaFoldDB" id="A0A6S6VKW4"/>
<proteinExistence type="predicted"/>
<protein>
    <submittedName>
        <fullName evidence="3">FAP domain containing protein</fullName>
    </submittedName>
</protein>
<evidence type="ECO:0000256" key="2">
    <source>
        <dbReference type="SAM" id="SignalP"/>
    </source>
</evidence>
<dbReference type="EMBL" id="HG992978">
    <property type="protein sequence ID" value="CAE7015815.1"/>
    <property type="molecule type" value="Genomic_DNA"/>
</dbReference>
<evidence type="ECO:0000313" key="4">
    <source>
        <dbReference type="Proteomes" id="UP000472372"/>
    </source>
</evidence>